<feature type="chain" id="PRO_5031122770" description="Secreted protein" evidence="1">
    <location>
        <begin position="19"/>
        <end position="57"/>
    </location>
</feature>
<evidence type="ECO:0000313" key="3">
    <source>
        <dbReference type="Proteomes" id="UP000536179"/>
    </source>
</evidence>
<evidence type="ECO:0000313" key="2">
    <source>
        <dbReference type="EMBL" id="MBB3207072.1"/>
    </source>
</evidence>
<sequence>MKYFVFASLILVASLSMTGCQESQPEVAYDSTDVEQFLDAHPELKEEQPLIEPSSDD</sequence>
<keyword evidence="3" id="KW-1185">Reference proteome</keyword>
<dbReference type="AlphaFoldDB" id="A0A7W5DZJ2"/>
<organism evidence="2 3">
    <name type="scientific">Aporhodopirellula rubra</name>
    <dbReference type="NCBI Taxonomy" id="980271"/>
    <lineage>
        <taxon>Bacteria</taxon>
        <taxon>Pseudomonadati</taxon>
        <taxon>Planctomycetota</taxon>
        <taxon>Planctomycetia</taxon>
        <taxon>Pirellulales</taxon>
        <taxon>Pirellulaceae</taxon>
        <taxon>Aporhodopirellula</taxon>
    </lineage>
</organism>
<evidence type="ECO:0008006" key="4">
    <source>
        <dbReference type="Google" id="ProtNLM"/>
    </source>
</evidence>
<dbReference type="Proteomes" id="UP000536179">
    <property type="component" value="Unassembled WGS sequence"/>
</dbReference>
<comment type="caution">
    <text evidence="2">The sequence shown here is derived from an EMBL/GenBank/DDBJ whole genome shotgun (WGS) entry which is preliminary data.</text>
</comment>
<protein>
    <recommendedName>
        <fullName evidence="4">Secreted protein</fullName>
    </recommendedName>
</protein>
<dbReference type="EMBL" id="JACHXU010000009">
    <property type="protein sequence ID" value="MBB3207072.1"/>
    <property type="molecule type" value="Genomic_DNA"/>
</dbReference>
<keyword evidence="1" id="KW-0732">Signal</keyword>
<reference evidence="2 3" key="1">
    <citation type="submission" date="2020-08" db="EMBL/GenBank/DDBJ databases">
        <title>Genomic Encyclopedia of Type Strains, Phase III (KMG-III): the genomes of soil and plant-associated and newly described type strains.</title>
        <authorList>
            <person name="Whitman W."/>
        </authorList>
    </citation>
    <scope>NUCLEOTIDE SEQUENCE [LARGE SCALE GENOMIC DNA]</scope>
    <source>
        <strain evidence="2 3">CECT 8075</strain>
    </source>
</reference>
<gene>
    <name evidence="2" type="ORF">FHS27_002891</name>
</gene>
<feature type="signal peptide" evidence="1">
    <location>
        <begin position="1"/>
        <end position="18"/>
    </location>
</feature>
<dbReference type="RefSeq" id="WP_184305470.1">
    <property type="nucleotide sequence ID" value="NZ_JACHXU010000009.1"/>
</dbReference>
<name>A0A7W5DZJ2_9BACT</name>
<evidence type="ECO:0000256" key="1">
    <source>
        <dbReference type="SAM" id="SignalP"/>
    </source>
</evidence>
<dbReference type="PROSITE" id="PS51257">
    <property type="entry name" value="PROKAR_LIPOPROTEIN"/>
    <property type="match status" value="1"/>
</dbReference>
<accession>A0A7W5DZJ2</accession>
<proteinExistence type="predicted"/>